<protein>
    <submittedName>
        <fullName evidence="1">Uncharacterized protein</fullName>
    </submittedName>
</protein>
<evidence type="ECO:0000313" key="1">
    <source>
        <dbReference type="EMBL" id="GIG47689.1"/>
    </source>
</evidence>
<keyword evidence="2" id="KW-1185">Reference proteome</keyword>
<dbReference type="EMBL" id="BONQ01000084">
    <property type="protein sequence ID" value="GIG47689.1"/>
    <property type="molecule type" value="Genomic_DNA"/>
</dbReference>
<proteinExistence type="predicted"/>
<dbReference type="Proteomes" id="UP000660611">
    <property type="component" value="Unassembled WGS sequence"/>
</dbReference>
<dbReference type="AlphaFoldDB" id="A0A919PPK4"/>
<organism evidence="1 2">
    <name type="scientific">Dactylosporangium siamense</name>
    <dbReference type="NCBI Taxonomy" id="685454"/>
    <lineage>
        <taxon>Bacteria</taxon>
        <taxon>Bacillati</taxon>
        <taxon>Actinomycetota</taxon>
        <taxon>Actinomycetes</taxon>
        <taxon>Micromonosporales</taxon>
        <taxon>Micromonosporaceae</taxon>
        <taxon>Dactylosporangium</taxon>
    </lineage>
</organism>
<accession>A0A919PPK4</accession>
<sequence>MGDLAANVGCSTANDDWEMDHVGALGESDLYYSELTVKFNSFTRSIGDSHSPEDMAQAA</sequence>
<evidence type="ECO:0000313" key="2">
    <source>
        <dbReference type="Proteomes" id="UP000660611"/>
    </source>
</evidence>
<comment type="caution">
    <text evidence="1">The sequence shown here is derived from an EMBL/GenBank/DDBJ whole genome shotgun (WGS) entry which is preliminary data.</text>
</comment>
<gene>
    <name evidence="1" type="ORF">Dsi01nite_057300</name>
</gene>
<reference evidence="1" key="1">
    <citation type="submission" date="2021-01" db="EMBL/GenBank/DDBJ databases">
        <title>Whole genome shotgun sequence of Dactylosporangium siamense NBRC 106093.</title>
        <authorList>
            <person name="Komaki H."/>
            <person name="Tamura T."/>
        </authorList>
    </citation>
    <scope>NUCLEOTIDE SEQUENCE</scope>
    <source>
        <strain evidence="1">NBRC 106093</strain>
    </source>
</reference>
<name>A0A919PPK4_9ACTN</name>